<evidence type="ECO:0000313" key="3">
    <source>
        <dbReference type="Proteomes" id="UP000193396"/>
    </source>
</evidence>
<accession>A0A1Y2LIM8</accession>
<dbReference type="InterPro" id="IPR046058">
    <property type="entry name" value="WbuC_cupin"/>
</dbReference>
<evidence type="ECO:0000313" key="2">
    <source>
        <dbReference type="EMBL" id="OSQ50094.1"/>
    </source>
</evidence>
<organism evidence="2 3">
    <name type="scientific">Thalassospira alkalitolerans</name>
    <dbReference type="NCBI Taxonomy" id="1293890"/>
    <lineage>
        <taxon>Bacteria</taxon>
        <taxon>Pseudomonadati</taxon>
        <taxon>Pseudomonadota</taxon>
        <taxon>Alphaproteobacteria</taxon>
        <taxon>Rhodospirillales</taxon>
        <taxon>Thalassospiraceae</taxon>
        <taxon>Thalassospira</taxon>
    </lineage>
</organism>
<dbReference type="AlphaFoldDB" id="A0A1Y2LIM8"/>
<name>A0A1Y2LIM8_9PROT</name>
<dbReference type="InterPro" id="IPR027565">
    <property type="entry name" value="Cupin_WbuC"/>
</dbReference>
<dbReference type="RefSeq" id="WP_169714912.1">
    <property type="nucleotide sequence ID" value="NZ_JFKB01000001.1"/>
</dbReference>
<dbReference type="InterPro" id="IPR011051">
    <property type="entry name" value="RmlC_Cupin_sf"/>
</dbReference>
<feature type="domain" description="Cupin fold metalloprotein WbuC cupin" evidence="1">
    <location>
        <begin position="23"/>
        <end position="100"/>
    </location>
</feature>
<dbReference type="Proteomes" id="UP000193396">
    <property type="component" value="Unassembled WGS sequence"/>
</dbReference>
<dbReference type="EMBL" id="JFKB01000001">
    <property type="protein sequence ID" value="OSQ50094.1"/>
    <property type="molecule type" value="Genomic_DNA"/>
</dbReference>
<keyword evidence="3" id="KW-1185">Reference proteome</keyword>
<proteinExistence type="predicted"/>
<reference evidence="2 3" key="1">
    <citation type="submission" date="2014-03" db="EMBL/GenBank/DDBJ databases">
        <title>The draft genome sequence of Thalassospira alkalitolerans JCM 18968.</title>
        <authorList>
            <person name="Lai Q."/>
            <person name="Shao Z."/>
        </authorList>
    </citation>
    <scope>NUCLEOTIDE SEQUENCE [LARGE SCALE GENOMIC DNA]</scope>
    <source>
        <strain evidence="2 3">JCM 18968</strain>
    </source>
</reference>
<comment type="caution">
    <text evidence="2">The sequence shown here is derived from an EMBL/GenBank/DDBJ whole genome shotgun (WGS) entry which is preliminary data.</text>
</comment>
<dbReference type="STRING" id="1293890.TALK_00930"/>
<dbReference type="SUPFAM" id="SSF51182">
    <property type="entry name" value="RmlC-like cupins"/>
    <property type="match status" value="1"/>
</dbReference>
<dbReference type="Pfam" id="PF19480">
    <property type="entry name" value="DUF6016"/>
    <property type="match status" value="1"/>
</dbReference>
<sequence>MNFRKLSPEVFVADSTIVAVGDSDIDFLKECARKNPRKRARICAHINNDDSLHEMIIAITSNSYIQPHKHNGKSESFHVIDGYLDVLIFDECGEITNLIELGNIGSGKCSFYRLSESLYHTIIIRSETVVFHEVTNGPFSSVDTQKAPFAPDEENLDDILIYKSKLMEKIANFKR</sequence>
<gene>
    <name evidence="2" type="ORF">TALK_00930</name>
</gene>
<protein>
    <recommendedName>
        <fullName evidence="1">Cupin fold metalloprotein WbuC cupin domain-containing protein</fullName>
    </recommendedName>
</protein>
<dbReference type="NCBIfam" id="TIGR04366">
    <property type="entry name" value="cupin_WbuC"/>
    <property type="match status" value="1"/>
</dbReference>
<evidence type="ECO:0000259" key="1">
    <source>
        <dbReference type="Pfam" id="PF19480"/>
    </source>
</evidence>